<reference evidence="1" key="1">
    <citation type="journal article" date="2021" name="Proc. Natl. Acad. Sci. U.S.A.">
        <title>A Catalog of Tens of Thousands of Viruses from Human Metagenomes Reveals Hidden Associations with Chronic Diseases.</title>
        <authorList>
            <person name="Tisza M.J."/>
            <person name="Buck C.B."/>
        </authorList>
    </citation>
    <scope>NUCLEOTIDE SEQUENCE</scope>
    <source>
        <strain evidence="1">CtP6q2</strain>
    </source>
</reference>
<dbReference type="EMBL" id="BK016143">
    <property type="protein sequence ID" value="DAF98185.1"/>
    <property type="molecule type" value="Genomic_DNA"/>
</dbReference>
<name>A0A8S5UUN6_9CAUD</name>
<organism evidence="1">
    <name type="scientific">Myoviridae sp. ctP6q2</name>
    <dbReference type="NCBI Taxonomy" id="2825096"/>
    <lineage>
        <taxon>Viruses</taxon>
        <taxon>Duplodnaviria</taxon>
        <taxon>Heunggongvirae</taxon>
        <taxon>Uroviricota</taxon>
        <taxon>Caudoviricetes</taxon>
    </lineage>
</organism>
<proteinExistence type="predicted"/>
<protein>
    <submittedName>
        <fullName evidence="1">Uncharacterized protein</fullName>
    </submittedName>
</protein>
<accession>A0A8S5UUN6</accession>
<evidence type="ECO:0000313" key="1">
    <source>
        <dbReference type="EMBL" id="DAF98185.1"/>
    </source>
</evidence>
<sequence>MAKFFSIYYKFLFHKSLFVRRTYRAPLHGIITIQSYRKYE</sequence>